<keyword evidence="1" id="KW-0812">Transmembrane</keyword>
<gene>
    <name evidence="2" type="ORF">EVA92_02425</name>
</gene>
<dbReference type="AlphaFoldDB" id="A0A520MZG1"/>
<dbReference type="InterPro" id="IPR010866">
    <property type="entry name" value="A-2_8-polyST"/>
</dbReference>
<keyword evidence="1" id="KW-1133">Transmembrane helix</keyword>
<feature type="transmembrane region" description="Helical" evidence="1">
    <location>
        <begin position="32"/>
        <end position="55"/>
    </location>
</feature>
<evidence type="ECO:0000256" key="1">
    <source>
        <dbReference type="SAM" id="Phobius"/>
    </source>
</evidence>
<feature type="transmembrane region" description="Helical" evidence="1">
    <location>
        <begin position="141"/>
        <end position="160"/>
    </location>
</feature>
<protein>
    <recommendedName>
        <fullName evidence="4">UDP-N-acetylglucosamine 2-epimerase domain-containing protein</fullName>
    </recommendedName>
</protein>
<comment type="caution">
    <text evidence="2">The sequence shown here is derived from an EMBL/GenBank/DDBJ whole genome shotgun (WGS) entry which is preliminary data.</text>
</comment>
<evidence type="ECO:0000313" key="3">
    <source>
        <dbReference type="Proteomes" id="UP000315825"/>
    </source>
</evidence>
<evidence type="ECO:0000313" key="2">
    <source>
        <dbReference type="EMBL" id="RZO26620.1"/>
    </source>
</evidence>
<dbReference type="Pfam" id="PF07388">
    <property type="entry name" value="A-2_8-polyST"/>
    <property type="match status" value="1"/>
</dbReference>
<reference evidence="2 3" key="1">
    <citation type="submission" date="2019-02" db="EMBL/GenBank/DDBJ databases">
        <title>Prokaryotic population dynamics and viral predation in marine succession experiment using metagenomics: the confinement effect.</title>
        <authorList>
            <person name="Haro-Moreno J.M."/>
            <person name="Rodriguez-Valera F."/>
            <person name="Lopez-Perez M."/>
        </authorList>
    </citation>
    <scope>NUCLEOTIDE SEQUENCE [LARGE SCALE GENOMIC DNA]</scope>
    <source>
        <strain evidence="2">MED-G159</strain>
    </source>
</reference>
<sequence length="405" mass="47300">MTEIPKWLISDQTITNSFQKLSIDRGSGFQNIIFFFIIVVSIPVAFLLSNIRLAIYKIKYGSVYKELNCKDFLIGNDYDTDYFYPKKILDNNGKSFEQFNQFDPSNFFNRDIGFFYYQKILIEACKDLLKITRVAGLNSKFLIFISSLRNIVFYVIYRAFFKFHKKKGVTDIHLVSMPLNFMCAIEKEGLNCNVYLHGLSVKVFPYQIPSLTKLFLFSKDEKDYFSKFIPNEKIHIYDANKIINHSNTGIVLLRQTLKFDEKSDDSMDINDIEAVKTFADKNNLELYFKIHPKTDENEIKVLSKILKIEENRLLLNRTPVVENILVLEPKIIFGWFSSGLAESLNYNVLPVAIERESKSKKINELSTFDYKKRCLSFHDQKLILKEAIQDDSEFIETINFLKNNG</sequence>
<accession>A0A520MZG1</accession>
<evidence type="ECO:0008006" key="4">
    <source>
        <dbReference type="Google" id="ProtNLM"/>
    </source>
</evidence>
<name>A0A520MZG1_9GAMM</name>
<proteinExistence type="predicted"/>
<dbReference type="Proteomes" id="UP000315825">
    <property type="component" value="Unassembled WGS sequence"/>
</dbReference>
<keyword evidence="1" id="KW-0472">Membrane</keyword>
<organism evidence="2 3">
    <name type="scientific">SAR86 cluster bacterium</name>
    <dbReference type="NCBI Taxonomy" id="2030880"/>
    <lineage>
        <taxon>Bacteria</taxon>
        <taxon>Pseudomonadati</taxon>
        <taxon>Pseudomonadota</taxon>
        <taxon>Gammaproteobacteria</taxon>
        <taxon>SAR86 cluster</taxon>
    </lineage>
</organism>
<dbReference type="EMBL" id="SHBE01000003">
    <property type="protein sequence ID" value="RZO26620.1"/>
    <property type="molecule type" value="Genomic_DNA"/>
</dbReference>